<dbReference type="NCBIfam" id="TIGR04138">
    <property type="entry name" value="Plancto_Ver_chp"/>
    <property type="match status" value="1"/>
</dbReference>
<accession>X0WAQ5</accession>
<proteinExistence type="predicted"/>
<comment type="caution">
    <text evidence="1">The sequence shown here is derived from an EMBL/GenBank/DDBJ whole genome shotgun (WGS) entry which is preliminary data.</text>
</comment>
<dbReference type="EMBL" id="BARS01032398">
    <property type="protein sequence ID" value="GAG27740.1"/>
    <property type="molecule type" value="Genomic_DNA"/>
</dbReference>
<evidence type="ECO:0000313" key="1">
    <source>
        <dbReference type="EMBL" id="GAG27740.1"/>
    </source>
</evidence>
<dbReference type="AlphaFoldDB" id="X0WAQ5"/>
<name>X0WAQ5_9ZZZZ</name>
<reference evidence="1" key="1">
    <citation type="journal article" date="2014" name="Front. Microbiol.">
        <title>High frequency of phylogenetically diverse reductive dehalogenase-homologous genes in deep subseafloor sedimentary metagenomes.</title>
        <authorList>
            <person name="Kawai M."/>
            <person name="Futagami T."/>
            <person name="Toyoda A."/>
            <person name="Takaki Y."/>
            <person name="Nishi S."/>
            <person name="Hori S."/>
            <person name="Arai W."/>
            <person name="Tsubouchi T."/>
            <person name="Morono Y."/>
            <person name="Uchiyama I."/>
            <person name="Ito T."/>
            <person name="Fujiyama A."/>
            <person name="Inagaki F."/>
            <person name="Takami H."/>
        </authorList>
    </citation>
    <scope>NUCLEOTIDE SEQUENCE</scope>
    <source>
        <strain evidence="1">Expedition CK06-06</strain>
    </source>
</reference>
<dbReference type="InterPro" id="IPR026406">
    <property type="entry name" value="Ver/Plancto_CHP"/>
</dbReference>
<sequence>SVVDVAARTPYPPDAFAFVREGLHLAAKRAHGPEPEMVNPALAGKRHVSGRQLCEALRDLAVRRWGLMANTVLGSWHIHCTLDFGKIVYAMIDNQFMQKTNGDSLEDFRDTFDFAQAFSPENCLRVKLP</sequence>
<gene>
    <name evidence="1" type="ORF">S01H1_50287</name>
</gene>
<feature type="non-terminal residue" evidence="1">
    <location>
        <position position="1"/>
    </location>
</feature>
<protein>
    <submittedName>
        <fullName evidence="1">Uncharacterized protein</fullName>
    </submittedName>
</protein>
<organism evidence="1">
    <name type="scientific">marine sediment metagenome</name>
    <dbReference type="NCBI Taxonomy" id="412755"/>
    <lineage>
        <taxon>unclassified sequences</taxon>
        <taxon>metagenomes</taxon>
        <taxon>ecological metagenomes</taxon>
    </lineage>
</organism>